<dbReference type="CDD" id="cd00067">
    <property type="entry name" value="GAL4"/>
    <property type="match status" value="1"/>
</dbReference>
<evidence type="ECO:0000256" key="4">
    <source>
        <dbReference type="ARBA" id="ARBA00023242"/>
    </source>
</evidence>
<dbReference type="Gene3D" id="4.10.240.10">
    <property type="entry name" value="Zn(2)-C6 fungal-type DNA-binding domain"/>
    <property type="match status" value="1"/>
</dbReference>
<evidence type="ECO:0000256" key="5">
    <source>
        <dbReference type="SAM" id="MobiDB-lite"/>
    </source>
</evidence>
<dbReference type="PROSITE" id="PS50048">
    <property type="entry name" value="ZN2_CY6_FUNGAL_2"/>
    <property type="match status" value="1"/>
</dbReference>
<evidence type="ECO:0000256" key="1">
    <source>
        <dbReference type="ARBA" id="ARBA00022723"/>
    </source>
</evidence>
<dbReference type="EMBL" id="JAFIMR010000016">
    <property type="protein sequence ID" value="KAI1868944.1"/>
    <property type="molecule type" value="Genomic_DNA"/>
</dbReference>
<accession>A0A9Q0AQ26</accession>
<gene>
    <name evidence="7" type="ORF">JX265_006923</name>
</gene>
<dbReference type="GO" id="GO:0006351">
    <property type="term" value="P:DNA-templated transcription"/>
    <property type="evidence" value="ECO:0007669"/>
    <property type="project" value="InterPro"/>
</dbReference>
<dbReference type="SMART" id="SM00906">
    <property type="entry name" value="Fungal_trans"/>
    <property type="match status" value="1"/>
</dbReference>
<dbReference type="CDD" id="cd12148">
    <property type="entry name" value="fungal_TF_MHR"/>
    <property type="match status" value="1"/>
</dbReference>
<keyword evidence="8" id="KW-1185">Reference proteome</keyword>
<dbReference type="SMART" id="SM00066">
    <property type="entry name" value="GAL4"/>
    <property type="match status" value="1"/>
</dbReference>
<evidence type="ECO:0000256" key="2">
    <source>
        <dbReference type="ARBA" id="ARBA00023015"/>
    </source>
</evidence>
<dbReference type="PANTHER" id="PTHR47424">
    <property type="entry name" value="REGULATORY PROTEIN GAL4"/>
    <property type="match status" value="1"/>
</dbReference>
<dbReference type="GO" id="GO:0008270">
    <property type="term" value="F:zinc ion binding"/>
    <property type="evidence" value="ECO:0007669"/>
    <property type="project" value="InterPro"/>
</dbReference>
<name>A0A9Q0AQ26_9PEZI</name>
<dbReference type="GO" id="GO:0000435">
    <property type="term" value="P:positive regulation of transcription from RNA polymerase II promoter by galactose"/>
    <property type="evidence" value="ECO:0007669"/>
    <property type="project" value="TreeGrafter"/>
</dbReference>
<reference evidence="7" key="1">
    <citation type="submission" date="2021-03" db="EMBL/GenBank/DDBJ databases">
        <title>Revisited historic fungal species revealed as producer of novel bioactive compounds through whole genome sequencing and comparative genomics.</title>
        <authorList>
            <person name="Vignolle G.A."/>
            <person name="Hochenegger N."/>
            <person name="Mach R.L."/>
            <person name="Mach-Aigner A.R."/>
            <person name="Javad Rahimi M."/>
            <person name="Salim K.A."/>
            <person name="Chan C.M."/>
            <person name="Lim L.B.L."/>
            <person name="Cai F."/>
            <person name="Druzhinina I.S."/>
            <person name="U'Ren J.M."/>
            <person name="Derntl C."/>
        </authorList>
    </citation>
    <scope>NUCLEOTIDE SEQUENCE</scope>
    <source>
        <strain evidence="7">TUCIM 5799</strain>
    </source>
</reference>
<feature type="compositionally biased region" description="Basic and acidic residues" evidence="5">
    <location>
        <begin position="71"/>
        <end position="89"/>
    </location>
</feature>
<dbReference type="InterPro" id="IPR001138">
    <property type="entry name" value="Zn2Cys6_DnaBD"/>
</dbReference>
<protein>
    <recommendedName>
        <fullName evidence="6">Zn(2)-C6 fungal-type domain-containing protein</fullName>
    </recommendedName>
</protein>
<dbReference type="PROSITE" id="PS00463">
    <property type="entry name" value="ZN2_CY6_FUNGAL_1"/>
    <property type="match status" value="1"/>
</dbReference>
<proteinExistence type="predicted"/>
<dbReference type="InterPro" id="IPR036864">
    <property type="entry name" value="Zn2-C6_fun-type_DNA-bd_sf"/>
</dbReference>
<dbReference type="GO" id="GO:0000981">
    <property type="term" value="F:DNA-binding transcription factor activity, RNA polymerase II-specific"/>
    <property type="evidence" value="ECO:0007669"/>
    <property type="project" value="InterPro"/>
</dbReference>
<dbReference type="InterPro" id="IPR007219">
    <property type="entry name" value="XnlR_reg_dom"/>
</dbReference>
<dbReference type="AlphaFoldDB" id="A0A9Q0AQ26"/>
<dbReference type="GO" id="GO:0000978">
    <property type="term" value="F:RNA polymerase II cis-regulatory region sequence-specific DNA binding"/>
    <property type="evidence" value="ECO:0007669"/>
    <property type="project" value="TreeGrafter"/>
</dbReference>
<evidence type="ECO:0000259" key="6">
    <source>
        <dbReference type="PROSITE" id="PS50048"/>
    </source>
</evidence>
<sequence length="761" mass="85087">MAIRPRKKRSQVARACDWCRVHRVKCDSDQPCSNCRKRGGHCSNNGTNKIATLPQAFREIENLRSRVEELEQQLHQERSRAKSEDDVHQLHTPPSLALSASPEQHSARDNAAVETYPLKRFWEGIQINTARSSQKTWFGPSSLFFFIGRMNNFLSLALHQTHSANHMLPNSASKLMDGPATHSMDDQARRSATGTAESINAGKYLSPTQEEYFLGLFWQSYHTAYPILDEIEFKEHYRSLWTTSSKVRKPSALVDIVIALCMQYGMALLRDARREISAASRATVDNNDATISGRWHYERSQTLLASDLESPTIATLQCHILSSIYLCCGSFQNISDGACALAVRTAYMLGLHLDPPEGMPQRQKELRRRLWWVLYVLESKMSMKLGRPFLTHSSATACNLPDDHHKTAMLSGSSFAPLGEDVTWLTWNIHNTKLMLVARAAHTALYDKDPKTLNVPCTAPNIWEDSRLLEAYAEFMAPHMKQLADWASDVPDVLRTGRQGGIPLSTDRSILDIEQFAPLWLQRQRLLLELLFHNLSLGLYRPFVSFIPAAAPTPFASRSATKCAEHAMALTHIMHQVICSTAILAGWHEAFQWQWNAAMTLLGFVLAEPQNDVTPFARKAIDLSAAVFETFGDSFAIAASAANIVRELCAKIDIITERSMPKKPAAIQLRPDPVAQEVAQIPLAAGSEPLPAGIVNSFVPGLQPYDGYMNFDNDAAVAMQGFLEQSIDAMLGVEMYNSFDADFENLMSNVGSNDEWSFTQQ</sequence>
<evidence type="ECO:0000313" key="7">
    <source>
        <dbReference type="EMBL" id="KAI1868944.1"/>
    </source>
</evidence>
<dbReference type="Pfam" id="PF00172">
    <property type="entry name" value="Zn_clus"/>
    <property type="match status" value="1"/>
</dbReference>
<feature type="region of interest" description="Disordered" evidence="5">
    <location>
        <begin position="71"/>
        <end position="109"/>
    </location>
</feature>
<dbReference type="InterPro" id="IPR051127">
    <property type="entry name" value="Fungal_SecMet_Regulators"/>
</dbReference>
<keyword evidence="2" id="KW-0805">Transcription regulation</keyword>
<organism evidence="7 8">
    <name type="scientific">Neoarthrinium moseri</name>
    <dbReference type="NCBI Taxonomy" id="1658444"/>
    <lineage>
        <taxon>Eukaryota</taxon>
        <taxon>Fungi</taxon>
        <taxon>Dikarya</taxon>
        <taxon>Ascomycota</taxon>
        <taxon>Pezizomycotina</taxon>
        <taxon>Sordariomycetes</taxon>
        <taxon>Xylariomycetidae</taxon>
        <taxon>Amphisphaeriales</taxon>
        <taxon>Apiosporaceae</taxon>
        <taxon>Neoarthrinium</taxon>
    </lineage>
</organism>
<keyword evidence="1" id="KW-0479">Metal-binding</keyword>
<keyword evidence="4" id="KW-0539">Nucleus</keyword>
<feature type="domain" description="Zn(2)-C6 fungal-type" evidence="6">
    <location>
        <begin position="15"/>
        <end position="44"/>
    </location>
</feature>
<dbReference type="GO" id="GO:0005634">
    <property type="term" value="C:nucleus"/>
    <property type="evidence" value="ECO:0007669"/>
    <property type="project" value="TreeGrafter"/>
</dbReference>
<evidence type="ECO:0000313" key="8">
    <source>
        <dbReference type="Proteomes" id="UP000829685"/>
    </source>
</evidence>
<dbReference type="Pfam" id="PF04082">
    <property type="entry name" value="Fungal_trans"/>
    <property type="match status" value="1"/>
</dbReference>
<dbReference type="Proteomes" id="UP000829685">
    <property type="component" value="Unassembled WGS sequence"/>
</dbReference>
<keyword evidence="3" id="KW-0804">Transcription</keyword>
<dbReference type="SUPFAM" id="SSF57701">
    <property type="entry name" value="Zn2/Cys6 DNA-binding domain"/>
    <property type="match status" value="1"/>
</dbReference>
<dbReference type="PANTHER" id="PTHR47424:SF12">
    <property type="entry name" value="TRANSCRIPTION FACTOR ASQA"/>
    <property type="match status" value="1"/>
</dbReference>
<comment type="caution">
    <text evidence="7">The sequence shown here is derived from an EMBL/GenBank/DDBJ whole genome shotgun (WGS) entry which is preliminary data.</text>
</comment>
<evidence type="ECO:0000256" key="3">
    <source>
        <dbReference type="ARBA" id="ARBA00023163"/>
    </source>
</evidence>